<dbReference type="SUPFAM" id="SSF50129">
    <property type="entry name" value="GroES-like"/>
    <property type="match status" value="1"/>
</dbReference>
<dbReference type="InterPro" id="IPR011032">
    <property type="entry name" value="GroES-like_sf"/>
</dbReference>
<dbReference type="InterPro" id="IPR047122">
    <property type="entry name" value="Trans-enoyl_RdTase-like"/>
</dbReference>
<feature type="compositionally biased region" description="Polar residues" evidence="1">
    <location>
        <begin position="13"/>
        <end position="26"/>
    </location>
</feature>
<proteinExistence type="predicted"/>
<organism evidence="3 4">
    <name type="scientific">Tetrapyrgos nigripes</name>
    <dbReference type="NCBI Taxonomy" id="182062"/>
    <lineage>
        <taxon>Eukaryota</taxon>
        <taxon>Fungi</taxon>
        <taxon>Dikarya</taxon>
        <taxon>Basidiomycota</taxon>
        <taxon>Agaricomycotina</taxon>
        <taxon>Agaricomycetes</taxon>
        <taxon>Agaricomycetidae</taxon>
        <taxon>Agaricales</taxon>
        <taxon>Marasmiineae</taxon>
        <taxon>Marasmiaceae</taxon>
        <taxon>Tetrapyrgos</taxon>
    </lineage>
</organism>
<dbReference type="PANTHER" id="PTHR45348">
    <property type="entry name" value="HYPOTHETICAL OXIDOREDUCTASE (EUROFUNG)"/>
    <property type="match status" value="1"/>
</dbReference>
<dbReference type="InterPro" id="IPR013154">
    <property type="entry name" value="ADH-like_N"/>
</dbReference>
<reference evidence="3 4" key="1">
    <citation type="journal article" date="2020" name="ISME J.">
        <title>Uncovering the hidden diversity of litter-decomposition mechanisms in mushroom-forming fungi.</title>
        <authorList>
            <person name="Floudas D."/>
            <person name="Bentzer J."/>
            <person name="Ahren D."/>
            <person name="Johansson T."/>
            <person name="Persson P."/>
            <person name="Tunlid A."/>
        </authorList>
    </citation>
    <scope>NUCLEOTIDE SEQUENCE [LARGE SCALE GENOMIC DNA]</scope>
    <source>
        <strain evidence="3 4">CBS 291.85</strain>
    </source>
</reference>
<evidence type="ECO:0000313" key="3">
    <source>
        <dbReference type="EMBL" id="KAF5354496.1"/>
    </source>
</evidence>
<dbReference type="EMBL" id="JAACJM010000059">
    <property type="protein sequence ID" value="KAF5354496.1"/>
    <property type="molecule type" value="Genomic_DNA"/>
</dbReference>
<gene>
    <name evidence="3" type="ORF">D9758_012398</name>
</gene>
<evidence type="ECO:0000313" key="4">
    <source>
        <dbReference type="Proteomes" id="UP000559256"/>
    </source>
</evidence>
<evidence type="ECO:0000259" key="2">
    <source>
        <dbReference type="SMART" id="SM00829"/>
    </source>
</evidence>
<dbReference type="SUPFAM" id="SSF51735">
    <property type="entry name" value="NAD(P)-binding Rossmann-fold domains"/>
    <property type="match status" value="1"/>
</dbReference>
<feature type="region of interest" description="Disordered" evidence="1">
    <location>
        <begin position="1"/>
        <end position="34"/>
    </location>
</feature>
<dbReference type="CDD" id="cd08249">
    <property type="entry name" value="enoyl_reductase_like"/>
    <property type="match status" value="1"/>
</dbReference>
<dbReference type="AlphaFoldDB" id="A0A8H5D867"/>
<keyword evidence="4" id="KW-1185">Reference proteome</keyword>
<dbReference type="InterPro" id="IPR036291">
    <property type="entry name" value="NAD(P)-bd_dom_sf"/>
</dbReference>
<dbReference type="Gene3D" id="3.40.50.720">
    <property type="entry name" value="NAD(P)-binding Rossmann-like Domain"/>
    <property type="match status" value="1"/>
</dbReference>
<name>A0A8H5D867_9AGAR</name>
<protein>
    <recommendedName>
        <fullName evidence="2">Enoyl reductase (ER) domain-containing protein</fullName>
    </recommendedName>
</protein>
<evidence type="ECO:0000256" key="1">
    <source>
        <dbReference type="SAM" id="MobiDB-lite"/>
    </source>
</evidence>
<comment type="caution">
    <text evidence="3">The sequence shown here is derived from an EMBL/GenBank/DDBJ whole genome shotgun (WGS) entry which is preliminary data.</text>
</comment>
<dbReference type="InterPro" id="IPR020843">
    <property type="entry name" value="ER"/>
</dbReference>
<dbReference type="OrthoDB" id="3233595at2759"/>
<dbReference type="Proteomes" id="UP000559256">
    <property type="component" value="Unassembled WGS sequence"/>
</dbReference>
<dbReference type="Gene3D" id="3.90.180.10">
    <property type="entry name" value="Medium-chain alcohol dehydrogenases, catalytic domain"/>
    <property type="match status" value="1"/>
</dbReference>
<accession>A0A8H5D867</accession>
<feature type="domain" description="Enoyl reductase (ER)" evidence="2">
    <location>
        <begin position="23"/>
        <end position="354"/>
    </location>
</feature>
<dbReference type="Pfam" id="PF08240">
    <property type="entry name" value="ADH_N"/>
    <property type="match status" value="1"/>
</dbReference>
<sequence>MAATYKRIHANDTPRTNTKKPLSSHPSKAPSFYPGPSPNPFKVHAVALNPADQKIQALGIMYAEDKYPIILGLGIAGEVVDVSDNVNGYQSGDRVFFAGGTFENEYAGYQEYTRVPADIVAKIPPNLSYSQAASLSVGFATAAIGLYASHPIGLGLNPSIQPGIEDFKDKGVLVISASGSVGEYAYLAQTAIQLLRYLRFSSIIAYASSTHFARLRSLGATHFVDRKKVSFSALPTIAQSITPNPIIVVYDAFGSPEAQQAGYDTLVEKGKLASVNRMTEPRGEGKTFIGVYGNVHVDRNRSFGRKMYEKLPKLLEDGVFVPNEIEVLKTGLEGIVDGLRRIKDNKTGGAKLVVHPQETS</sequence>
<dbReference type="GO" id="GO:0016651">
    <property type="term" value="F:oxidoreductase activity, acting on NAD(P)H"/>
    <property type="evidence" value="ECO:0007669"/>
    <property type="project" value="InterPro"/>
</dbReference>
<dbReference type="PANTHER" id="PTHR45348:SF2">
    <property type="entry name" value="ZINC-TYPE ALCOHOL DEHYDROGENASE-LIKE PROTEIN C2E1P3.01"/>
    <property type="match status" value="1"/>
</dbReference>
<dbReference type="SMART" id="SM00829">
    <property type="entry name" value="PKS_ER"/>
    <property type="match status" value="1"/>
</dbReference>